<keyword evidence="1" id="KW-0472">Membrane</keyword>
<comment type="caution">
    <text evidence="2">The sequence shown here is derived from an EMBL/GenBank/DDBJ whole genome shotgun (WGS) entry which is preliminary data.</text>
</comment>
<dbReference type="Proteomes" id="UP000724657">
    <property type="component" value="Unassembled WGS sequence"/>
</dbReference>
<evidence type="ECO:0000313" key="2">
    <source>
        <dbReference type="EMBL" id="MBU3843134.1"/>
    </source>
</evidence>
<gene>
    <name evidence="2" type="ORF">IAA47_09175</name>
</gene>
<keyword evidence="1" id="KW-1133">Transmembrane helix</keyword>
<name>A0A9E2L065_9FUSO</name>
<dbReference type="EMBL" id="JAHLFN010000081">
    <property type="protein sequence ID" value="MBU3843134.1"/>
    <property type="molecule type" value="Genomic_DNA"/>
</dbReference>
<organism evidence="2 3">
    <name type="scientific">Candidatus Fusobacterium pullicola</name>
    <dbReference type="NCBI Taxonomy" id="2838601"/>
    <lineage>
        <taxon>Bacteria</taxon>
        <taxon>Fusobacteriati</taxon>
        <taxon>Fusobacteriota</taxon>
        <taxon>Fusobacteriia</taxon>
        <taxon>Fusobacteriales</taxon>
        <taxon>Fusobacteriaceae</taxon>
        <taxon>Fusobacterium</taxon>
    </lineage>
</organism>
<accession>A0A9E2L065</accession>
<dbReference type="AlphaFoldDB" id="A0A9E2L065"/>
<evidence type="ECO:0000256" key="1">
    <source>
        <dbReference type="SAM" id="Phobius"/>
    </source>
</evidence>
<sequence length="58" mass="6906">MCIQDYEKIIKRYLKKKIGFSLAIMISFLITGEIIYGSGEYKNKEKNTQFFFNLFLNN</sequence>
<reference evidence="2" key="1">
    <citation type="journal article" date="2021" name="PeerJ">
        <title>Extensive microbial diversity within the chicken gut microbiome revealed by metagenomics and culture.</title>
        <authorList>
            <person name="Gilroy R."/>
            <person name="Ravi A."/>
            <person name="Getino M."/>
            <person name="Pursley I."/>
            <person name="Horton D.L."/>
            <person name="Alikhan N.F."/>
            <person name="Baker D."/>
            <person name="Gharbi K."/>
            <person name="Hall N."/>
            <person name="Watson M."/>
            <person name="Adriaenssens E.M."/>
            <person name="Foster-Nyarko E."/>
            <person name="Jarju S."/>
            <person name="Secka A."/>
            <person name="Antonio M."/>
            <person name="Oren A."/>
            <person name="Chaudhuri R.R."/>
            <person name="La Ragione R."/>
            <person name="Hildebrand F."/>
            <person name="Pallen M.J."/>
        </authorList>
    </citation>
    <scope>NUCLEOTIDE SEQUENCE</scope>
    <source>
        <strain evidence="2">A6-441</strain>
    </source>
</reference>
<protein>
    <submittedName>
        <fullName evidence="2">Uncharacterized protein</fullName>
    </submittedName>
</protein>
<feature type="transmembrane region" description="Helical" evidence="1">
    <location>
        <begin position="18"/>
        <end position="36"/>
    </location>
</feature>
<keyword evidence="1" id="KW-0812">Transmembrane</keyword>
<proteinExistence type="predicted"/>
<evidence type="ECO:0000313" key="3">
    <source>
        <dbReference type="Proteomes" id="UP000724657"/>
    </source>
</evidence>
<reference evidence="2" key="2">
    <citation type="submission" date="2021-04" db="EMBL/GenBank/DDBJ databases">
        <authorList>
            <person name="Gilroy R."/>
        </authorList>
    </citation>
    <scope>NUCLEOTIDE SEQUENCE</scope>
    <source>
        <strain evidence="2">A6-441</strain>
    </source>
</reference>